<reference evidence="3" key="1">
    <citation type="journal article" date="2019" name="Int. J. Syst. Evol. Microbiol.">
        <title>The Global Catalogue of Microorganisms (GCM) 10K type strain sequencing project: providing services to taxonomists for standard genome sequencing and annotation.</title>
        <authorList>
            <consortium name="The Broad Institute Genomics Platform"/>
            <consortium name="The Broad Institute Genome Sequencing Center for Infectious Disease"/>
            <person name="Wu L."/>
            <person name="Ma J."/>
        </authorList>
    </citation>
    <scope>NUCLEOTIDE SEQUENCE [LARGE SCALE GENOMIC DNA]</scope>
    <source>
        <strain evidence="3">KCTC 33792</strain>
    </source>
</reference>
<feature type="region of interest" description="Disordered" evidence="1">
    <location>
        <begin position="251"/>
        <end position="280"/>
    </location>
</feature>
<name>A0ABW5SY92_9BACI</name>
<dbReference type="EMBL" id="JBHUML010000002">
    <property type="protein sequence ID" value="MFD2704057.1"/>
    <property type="molecule type" value="Genomic_DNA"/>
</dbReference>
<gene>
    <name evidence="2" type="ORF">ACFSUB_01150</name>
</gene>
<keyword evidence="3" id="KW-1185">Reference proteome</keyword>
<evidence type="ECO:0000256" key="1">
    <source>
        <dbReference type="SAM" id="MobiDB-lite"/>
    </source>
</evidence>
<dbReference type="RefSeq" id="WP_380711351.1">
    <property type="nucleotide sequence ID" value="NZ_JBHUML010000002.1"/>
</dbReference>
<feature type="compositionally biased region" description="Basic and acidic residues" evidence="1">
    <location>
        <begin position="252"/>
        <end position="268"/>
    </location>
</feature>
<sequence length="280" mass="31813">MATNQSLKNNLSNKQNGQAPSNTQGTTLKGLLETPTIKRRFEENLGKRSSQFVTSIVNLYNEEKMLQKCEPMSVISSAMVAATLDLPVDKNLGYMYIVPYGNKATPQIGYRGLIQLALRSGQYKNINVVEIYEGELKSWDRLTEEIEIDFEAKESDKVIGYAGYFELINGFRKTVYWSKSEIEAHKKKFSKSDFGWKNDWDAMAKKTVLRNLLSKWGILSIELQTAYTEENKDPSERKEVGSDIDYVDAEVSEVKEEAENESEAKTEATEPAQNEMQDVQ</sequence>
<dbReference type="Pfam" id="PF03837">
    <property type="entry name" value="RecT"/>
    <property type="match status" value="1"/>
</dbReference>
<dbReference type="Proteomes" id="UP001597520">
    <property type="component" value="Unassembled WGS sequence"/>
</dbReference>
<feature type="compositionally biased region" description="Polar residues" evidence="1">
    <location>
        <begin position="1"/>
        <end position="27"/>
    </location>
</feature>
<proteinExistence type="predicted"/>
<feature type="compositionally biased region" description="Polar residues" evidence="1">
    <location>
        <begin position="271"/>
        <end position="280"/>
    </location>
</feature>
<comment type="caution">
    <text evidence="2">The sequence shown here is derived from an EMBL/GenBank/DDBJ whole genome shotgun (WGS) entry which is preliminary data.</text>
</comment>
<dbReference type="InterPro" id="IPR004590">
    <property type="entry name" value="ssDNA_annealing_RecT"/>
</dbReference>
<dbReference type="NCBIfam" id="TIGR00616">
    <property type="entry name" value="rect"/>
    <property type="match status" value="1"/>
</dbReference>
<organism evidence="2 3">
    <name type="scientific">Salibacterium lacus</name>
    <dbReference type="NCBI Taxonomy" id="1898109"/>
    <lineage>
        <taxon>Bacteria</taxon>
        <taxon>Bacillati</taxon>
        <taxon>Bacillota</taxon>
        <taxon>Bacilli</taxon>
        <taxon>Bacillales</taxon>
        <taxon>Bacillaceae</taxon>
    </lineage>
</organism>
<feature type="region of interest" description="Disordered" evidence="1">
    <location>
        <begin position="1"/>
        <end position="30"/>
    </location>
</feature>
<protein>
    <submittedName>
        <fullName evidence="2">Recombinase RecT</fullName>
    </submittedName>
</protein>
<accession>A0ABW5SY92</accession>
<evidence type="ECO:0000313" key="2">
    <source>
        <dbReference type="EMBL" id="MFD2704057.1"/>
    </source>
</evidence>
<dbReference type="InterPro" id="IPR018330">
    <property type="entry name" value="RecT_fam"/>
</dbReference>
<evidence type="ECO:0000313" key="3">
    <source>
        <dbReference type="Proteomes" id="UP001597520"/>
    </source>
</evidence>